<reference evidence="1" key="1">
    <citation type="journal article" date="2018" name="Int. J. Syst. Evol. Microbiol.">
        <title>Neptunicella marina gen. nov., sp. nov., isolated from surface seawater.</title>
        <authorList>
            <person name="Liu X."/>
            <person name="Lai Q."/>
            <person name="Du Y."/>
            <person name="Zhang X."/>
            <person name="Liu Z."/>
            <person name="Sun F."/>
            <person name="Shao Z."/>
        </authorList>
    </citation>
    <scope>NUCLEOTIDE SEQUENCE</scope>
    <source>
        <strain evidence="1">S27-2</strain>
    </source>
</reference>
<protein>
    <recommendedName>
        <fullName evidence="3">Animal haem peroxidase</fullName>
    </recommendedName>
</protein>
<dbReference type="InterPro" id="IPR010255">
    <property type="entry name" value="Haem_peroxidase_sf"/>
</dbReference>
<dbReference type="RefSeq" id="WP_186507891.1">
    <property type="nucleotide sequence ID" value="NZ_JACNEP010000017.1"/>
</dbReference>
<dbReference type="Gene3D" id="1.10.640.10">
    <property type="entry name" value="Haem peroxidase domain superfamily, animal type"/>
    <property type="match status" value="1"/>
</dbReference>
<dbReference type="SUPFAM" id="SSF48113">
    <property type="entry name" value="Heme-dependent peroxidases"/>
    <property type="match status" value="1"/>
</dbReference>
<reference evidence="1" key="2">
    <citation type="submission" date="2020-08" db="EMBL/GenBank/DDBJ databases">
        <authorList>
            <person name="Lai Q."/>
        </authorList>
    </citation>
    <scope>NUCLEOTIDE SEQUENCE</scope>
    <source>
        <strain evidence="1">S27-2</strain>
    </source>
</reference>
<dbReference type="GO" id="GO:0020037">
    <property type="term" value="F:heme binding"/>
    <property type="evidence" value="ECO:0007669"/>
    <property type="project" value="InterPro"/>
</dbReference>
<dbReference type="AlphaFoldDB" id="A0A8J6IW55"/>
<dbReference type="EMBL" id="JACNEP010000017">
    <property type="protein sequence ID" value="MBC3767369.1"/>
    <property type="molecule type" value="Genomic_DNA"/>
</dbReference>
<comment type="caution">
    <text evidence="1">The sequence shown here is derived from an EMBL/GenBank/DDBJ whole genome shotgun (WGS) entry which is preliminary data.</text>
</comment>
<name>A0A8J6IW55_9ALTE</name>
<dbReference type="GO" id="GO:0004601">
    <property type="term" value="F:peroxidase activity"/>
    <property type="evidence" value="ECO:0007669"/>
    <property type="project" value="InterPro"/>
</dbReference>
<dbReference type="InterPro" id="IPR019791">
    <property type="entry name" value="Haem_peroxidase_animal"/>
</dbReference>
<dbReference type="Proteomes" id="UP000601768">
    <property type="component" value="Unassembled WGS sequence"/>
</dbReference>
<gene>
    <name evidence="1" type="ORF">H8B19_15940</name>
</gene>
<keyword evidence="2" id="KW-1185">Reference proteome</keyword>
<dbReference type="GO" id="GO:0006979">
    <property type="term" value="P:response to oxidative stress"/>
    <property type="evidence" value="ECO:0007669"/>
    <property type="project" value="InterPro"/>
</dbReference>
<proteinExistence type="predicted"/>
<sequence length="472" mass="52434">MDCTQTRLFPPHPEGVLLSTKQIVELARILALKISEKVDHAFDTQIPRHKLLQPLAFEPLKDDQHSLEIPAGFTYLGQMISHDIVAPTNPKGEEAQRHVTPCLNMDSMYGDGPDFSADTLFNPTGKFVVPSHINYDVWRNTAGVAHIPEPRNDENTIVCQMHRVWQNLHNRFLVETGHFIQAKQATISMFHQVVVTDFLSRLLDPVVYQHFFIESASGISDFTTPIDAIPCEFSHAAFRIGHSLVRPVYRMNHIQPSYTLSIGDLLRGNKSGDIPPEQQIDWSLFFGQASQKAGRLDLSLSGGMADVPAEGNIVTLNLLAGNKSQLPSGYDLRHSIEMHFAHLAKATGLTDSKPVAALEESHLSEAYQILKPIIASEKLPLWLYILLESGLSQPANTRLGKLGSIIIADVLRHSIASFYAAQQTTMLTKQRQPVSTLFSGNLSPVMSNWIAQFGDSNITMTRVIQYSQSGVQ</sequence>
<evidence type="ECO:0000313" key="1">
    <source>
        <dbReference type="EMBL" id="MBC3767369.1"/>
    </source>
</evidence>
<evidence type="ECO:0000313" key="2">
    <source>
        <dbReference type="Proteomes" id="UP000601768"/>
    </source>
</evidence>
<dbReference type="InterPro" id="IPR037120">
    <property type="entry name" value="Haem_peroxidase_sf_animal"/>
</dbReference>
<dbReference type="Pfam" id="PF03098">
    <property type="entry name" value="An_peroxidase"/>
    <property type="match status" value="1"/>
</dbReference>
<organism evidence="1 2">
    <name type="scientific">Neptunicella marina</name>
    <dbReference type="NCBI Taxonomy" id="2125989"/>
    <lineage>
        <taxon>Bacteria</taxon>
        <taxon>Pseudomonadati</taxon>
        <taxon>Pseudomonadota</taxon>
        <taxon>Gammaproteobacteria</taxon>
        <taxon>Alteromonadales</taxon>
        <taxon>Alteromonadaceae</taxon>
        <taxon>Neptunicella</taxon>
    </lineage>
</organism>
<evidence type="ECO:0008006" key="3">
    <source>
        <dbReference type="Google" id="ProtNLM"/>
    </source>
</evidence>
<accession>A0A8J6IW55</accession>